<sequence length="139" mass="16211">MRFIILFILSILLIIYTVHGDEHSIIPSFLLGESEQTIRELMELLAKFVNKPDFEVKEAIEKWVNEKGGMIKEKYEQFKASMEIINKMAGLLHVENVSTKAKKVDRDVPYIENDEMLSVEKENKFEIYLKSLSSKIKDE</sequence>
<name>A0A8R1YA57_ONCVO</name>
<evidence type="ECO:0000313" key="3">
    <source>
        <dbReference type="Proteomes" id="UP000024404"/>
    </source>
</evidence>
<keyword evidence="1" id="KW-0732">Signal</keyword>
<dbReference type="EnsemblMetazoa" id="OVOC9989.1">
    <property type="protein sequence ID" value="OVOC9989.1"/>
    <property type="gene ID" value="WBGene00246798"/>
</dbReference>
<dbReference type="EMBL" id="CMVM020000309">
    <property type="status" value="NOT_ANNOTATED_CDS"/>
    <property type="molecule type" value="Genomic_DNA"/>
</dbReference>
<dbReference type="Proteomes" id="UP000024404">
    <property type="component" value="Unassembled WGS sequence"/>
</dbReference>
<organism evidence="2 3">
    <name type="scientific">Onchocerca volvulus</name>
    <dbReference type="NCBI Taxonomy" id="6282"/>
    <lineage>
        <taxon>Eukaryota</taxon>
        <taxon>Metazoa</taxon>
        <taxon>Ecdysozoa</taxon>
        <taxon>Nematoda</taxon>
        <taxon>Chromadorea</taxon>
        <taxon>Rhabditida</taxon>
        <taxon>Spirurina</taxon>
        <taxon>Spiruromorpha</taxon>
        <taxon>Filarioidea</taxon>
        <taxon>Onchocercidae</taxon>
        <taxon>Onchocerca</taxon>
    </lineage>
</organism>
<reference evidence="3" key="1">
    <citation type="submission" date="2013-10" db="EMBL/GenBank/DDBJ databases">
        <title>Genome sequencing of Onchocerca volvulus.</title>
        <authorList>
            <person name="Cotton J."/>
            <person name="Tsai J."/>
            <person name="Stanley E."/>
            <person name="Tracey A."/>
            <person name="Holroyd N."/>
            <person name="Lustigman S."/>
            <person name="Berriman M."/>
        </authorList>
    </citation>
    <scope>NUCLEOTIDE SEQUENCE</scope>
</reference>
<evidence type="ECO:0000256" key="1">
    <source>
        <dbReference type="SAM" id="SignalP"/>
    </source>
</evidence>
<keyword evidence="3" id="KW-1185">Reference proteome</keyword>
<reference evidence="2" key="2">
    <citation type="submission" date="2022-06" db="UniProtKB">
        <authorList>
            <consortium name="EnsemblMetazoa"/>
        </authorList>
    </citation>
    <scope>IDENTIFICATION</scope>
</reference>
<feature type="signal peptide" evidence="1">
    <location>
        <begin position="1"/>
        <end position="20"/>
    </location>
</feature>
<evidence type="ECO:0000313" key="2">
    <source>
        <dbReference type="EnsemblMetazoa" id="OVOC9989.1"/>
    </source>
</evidence>
<protein>
    <recommendedName>
        <fullName evidence="4">SXP/RAL-2 family protein Ani s 5-like cation-binding domain-containing protein</fullName>
    </recommendedName>
</protein>
<feature type="chain" id="PRO_5035825005" description="SXP/RAL-2 family protein Ani s 5-like cation-binding domain-containing protein" evidence="1">
    <location>
        <begin position="21"/>
        <end position="139"/>
    </location>
</feature>
<dbReference type="AlphaFoldDB" id="A0A8R1YA57"/>
<evidence type="ECO:0008006" key="4">
    <source>
        <dbReference type="Google" id="ProtNLM"/>
    </source>
</evidence>
<accession>A0A8R1YA57</accession>
<dbReference type="OMA" id="KANMQLM"/>
<proteinExistence type="predicted"/>